<dbReference type="CDD" id="cd01898">
    <property type="entry name" value="Obg"/>
    <property type="match status" value="1"/>
</dbReference>
<evidence type="ECO:0000256" key="6">
    <source>
        <dbReference type="ARBA" id="ARBA00022801"/>
    </source>
</evidence>
<proteinExistence type="inferred from homology"/>
<feature type="binding site" evidence="9">
    <location>
        <begin position="166"/>
        <end position="173"/>
    </location>
    <ligand>
        <name>GTP</name>
        <dbReference type="ChEBI" id="CHEBI:37565"/>
    </ligand>
</feature>
<dbReference type="InterPro" id="IPR027417">
    <property type="entry name" value="P-loop_NTPase"/>
</dbReference>
<dbReference type="Pfam" id="PF01926">
    <property type="entry name" value="MMR_HSR1"/>
    <property type="match status" value="1"/>
</dbReference>
<dbReference type="PROSITE" id="PS51883">
    <property type="entry name" value="OBG"/>
    <property type="match status" value="1"/>
</dbReference>
<comment type="subunit">
    <text evidence="9">Monomer.</text>
</comment>
<dbReference type="PRINTS" id="PR00326">
    <property type="entry name" value="GTP1OBG"/>
</dbReference>
<evidence type="ECO:0000259" key="13">
    <source>
        <dbReference type="PROSITE" id="PS51883"/>
    </source>
</evidence>
<feature type="binding site" evidence="9">
    <location>
        <position position="193"/>
    </location>
    <ligand>
        <name>Mg(2+)</name>
        <dbReference type="ChEBI" id="CHEBI:18420"/>
    </ligand>
</feature>
<evidence type="ECO:0000313" key="14">
    <source>
        <dbReference type="EMBL" id="GAA2337774.1"/>
    </source>
</evidence>
<dbReference type="InterPro" id="IPR015349">
    <property type="entry name" value="OCT_dom"/>
</dbReference>
<dbReference type="Proteomes" id="UP001500253">
    <property type="component" value="Unassembled WGS sequence"/>
</dbReference>
<feature type="region of interest" description="Disordered" evidence="10">
    <location>
        <begin position="60"/>
        <end position="86"/>
    </location>
</feature>
<dbReference type="NCBIfam" id="NF008956">
    <property type="entry name" value="PRK12299.1"/>
    <property type="match status" value="1"/>
</dbReference>
<comment type="caution">
    <text evidence="14">The sequence shown here is derived from an EMBL/GenBank/DDBJ whole genome shotgun (WGS) entry which is preliminary data.</text>
</comment>
<dbReference type="InterPro" id="IPR006074">
    <property type="entry name" value="GTP1-OBG_CS"/>
</dbReference>
<dbReference type="EMBL" id="BAAASD010000007">
    <property type="protein sequence ID" value="GAA2337774.1"/>
    <property type="molecule type" value="Genomic_DNA"/>
</dbReference>
<dbReference type="Gene3D" id="2.70.210.12">
    <property type="entry name" value="GTP1/OBG domain"/>
    <property type="match status" value="1"/>
</dbReference>
<dbReference type="RefSeq" id="WP_346174362.1">
    <property type="nucleotide sequence ID" value="NZ_BAAASD010000007.1"/>
</dbReference>
<dbReference type="PANTHER" id="PTHR11702:SF31">
    <property type="entry name" value="MITOCHONDRIAL RIBOSOME-ASSOCIATED GTPASE 2"/>
    <property type="match status" value="1"/>
</dbReference>
<evidence type="ECO:0000256" key="10">
    <source>
        <dbReference type="SAM" id="MobiDB-lite"/>
    </source>
</evidence>
<dbReference type="InterPro" id="IPR036726">
    <property type="entry name" value="GTP1_OBG_dom_sf"/>
</dbReference>
<evidence type="ECO:0000313" key="15">
    <source>
        <dbReference type="Proteomes" id="UP001500253"/>
    </source>
</evidence>
<dbReference type="NCBIfam" id="NF008954">
    <property type="entry name" value="PRK12296.1"/>
    <property type="match status" value="1"/>
</dbReference>
<evidence type="ECO:0000256" key="3">
    <source>
        <dbReference type="ARBA" id="ARBA00022490"/>
    </source>
</evidence>
<dbReference type="SUPFAM" id="SSF52540">
    <property type="entry name" value="P-loop containing nucleoside triphosphate hydrolases"/>
    <property type="match status" value="1"/>
</dbReference>
<dbReference type="NCBIfam" id="NF008955">
    <property type="entry name" value="PRK12297.1"/>
    <property type="match status" value="1"/>
</dbReference>
<evidence type="ECO:0000256" key="4">
    <source>
        <dbReference type="ARBA" id="ARBA00022723"/>
    </source>
</evidence>
<dbReference type="NCBIfam" id="TIGR03595">
    <property type="entry name" value="Obg_CgtA_exten"/>
    <property type="match status" value="1"/>
</dbReference>
<evidence type="ECO:0000259" key="12">
    <source>
        <dbReference type="PROSITE" id="PS51881"/>
    </source>
</evidence>
<keyword evidence="4 9" id="KW-0479">Metal-binding</keyword>
<dbReference type="NCBIfam" id="TIGR02729">
    <property type="entry name" value="Obg_CgtA"/>
    <property type="match status" value="1"/>
</dbReference>
<evidence type="ECO:0000256" key="9">
    <source>
        <dbReference type="HAMAP-Rule" id="MF_01454"/>
    </source>
</evidence>
<dbReference type="InterPro" id="IPR014100">
    <property type="entry name" value="GTP-bd_Obg/CgtA"/>
</dbReference>
<feature type="binding site" evidence="9">
    <location>
        <begin position="212"/>
        <end position="215"/>
    </location>
    <ligand>
        <name>GTP</name>
        <dbReference type="ChEBI" id="CHEBI:37565"/>
    </ligand>
</feature>
<accession>A0ABN3FUK4</accession>
<feature type="domain" description="Obg" evidence="13">
    <location>
        <begin position="2"/>
        <end position="159"/>
    </location>
</feature>
<dbReference type="InterPro" id="IPR036346">
    <property type="entry name" value="GTP-bd_prot_GTP1/OBG_C_sf"/>
</dbReference>
<sequence>MTTFVDRVELHVAAGNGGHGCASVHREKFKPLGGPDGGNGGRGGDVILVVDQSVTTLLDYHHSPHRKATNGKPGEGGNRSGKDGTDLVLPVPDGTVVLDKQGNVLADLVGQGTTFVAAQGGRGGLGNAALASARRKAPGFALLGEPGQAGDVVLELKTVADVALVGYPSAGKSSLISVLSAAKPKIADYPFTTLVPNLGVVTAGSTVYTIADVPGLIPGASQGKGLGLEFLRHVERCSVLVHVLDTAALESERDPLTDLDVIEAELAQYGGLEDRPRLVALNKVDVPDGQDLADMIRPDLEARGYQVFEVSAVSRHGLKELSFALAKIVADARAAKPKEEATRIVIRPKAVDDAGFRIVVEEGFYRVVGEKPERWVRQTDFNNDEAVGYLADRLARLGVEEELVKAGARAGDEVVIGATDDAVVFDWEPTVTAGAEMLGRRGEDHRFEAPRPAAQRRRERDAARDDAEAEYDTFKPF</sequence>
<dbReference type="PROSITE" id="PS00905">
    <property type="entry name" value="GTP1_OBG"/>
    <property type="match status" value="1"/>
</dbReference>
<dbReference type="InterPro" id="IPR045086">
    <property type="entry name" value="OBG_GTPase"/>
</dbReference>
<evidence type="ECO:0000256" key="1">
    <source>
        <dbReference type="ARBA" id="ARBA00001946"/>
    </source>
</evidence>
<evidence type="ECO:0000256" key="5">
    <source>
        <dbReference type="ARBA" id="ARBA00022741"/>
    </source>
</evidence>
<dbReference type="InterPro" id="IPR006169">
    <property type="entry name" value="GTP1_OBG_dom"/>
</dbReference>
<feature type="binding site" evidence="9">
    <location>
        <position position="173"/>
    </location>
    <ligand>
        <name>Mg(2+)</name>
        <dbReference type="ChEBI" id="CHEBI:18420"/>
    </ligand>
</feature>
<dbReference type="PROSITE" id="PS51881">
    <property type="entry name" value="OCT"/>
    <property type="match status" value="1"/>
</dbReference>
<name>A0ABN3FUK4_9ACTN</name>
<protein>
    <recommendedName>
        <fullName evidence="9">GTPase Obg</fullName>
        <ecNumber evidence="9">3.6.5.-</ecNumber>
    </recommendedName>
    <alternativeName>
        <fullName evidence="9">GTP-binding protein Obg</fullName>
    </alternativeName>
</protein>
<reference evidence="14 15" key="1">
    <citation type="journal article" date="2019" name="Int. J. Syst. Evol. Microbiol.">
        <title>The Global Catalogue of Microorganisms (GCM) 10K type strain sequencing project: providing services to taxonomists for standard genome sequencing and annotation.</title>
        <authorList>
            <consortium name="The Broad Institute Genomics Platform"/>
            <consortium name="The Broad Institute Genome Sequencing Center for Infectious Disease"/>
            <person name="Wu L."/>
            <person name="Ma J."/>
        </authorList>
    </citation>
    <scope>NUCLEOTIDE SEQUENCE [LARGE SCALE GENOMIC DNA]</scope>
    <source>
        <strain evidence="14 15">JCM 4316</strain>
    </source>
</reference>
<dbReference type="InterPro" id="IPR031167">
    <property type="entry name" value="G_OBG"/>
</dbReference>
<keyword evidence="3 9" id="KW-0963">Cytoplasm</keyword>
<evidence type="ECO:0000256" key="2">
    <source>
        <dbReference type="ARBA" id="ARBA00007699"/>
    </source>
</evidence>
<comment type="cofactor">
    <cofactor evidence="1 9">
        <name>Mg(2+)</name>
        <dbReference type="ChEBI" id="CHEBI:18420"/>
    </cofactor>
</comment>
<feature type="domain" description="OBG-type G" evidence="11">
    <location>
        <begin position="160"/>
        <end position="330"/>
    </location>
</feature>
<organism evidence="14 15">
    <name type="scientific">Streptomyces cuspidosporus</name>
    <dbReference type="NCBI Taxonomy" id="66882"/>
    <lineage>
        <taxon>Bacteria</taxon>
        <taxon>Bacillati</taxon>
        <taxon>Actinomycetota</taxon>
        <taxon>Actinomycetes</taxon>
        <taxon>Kitasatosporales</taxon>
        <taxon>Streptomycetaceae</taxon>
        <taxon>Streptomyces</taxon>
    </lineage>
</organism>
<dbReference type="EC" id="3.6.5.-" evidence="9"/>
<comment type="subcellular location">
    <subcellularLocation>
        <location evidence="9">Cytoplasm</location>
    </subcellularLocation>
</comment>
<keyword evidence="5 9" id="KW-0547">Nucleotide-binding</keyword>
<keyword evidence="15" id="KW-1185">Reference proteome</keyword>
<feature type="binding site" evidence="9">
    <location>
        <begin position="311"/>
        <end position="313"/>
    </location>
    <ligand>
        <name>GTP</name>
        <dbReference type="ChEBI" id="CHEBI:37565"/>
    </ligand>
</feature>
<keyword evidence="6 9" id="KW-0378">Hydrolase</keyword>
<evidence type="ECO:0000259" key="11">
    <source>
        <dbReference type="PROSITE" id="PS51710"/>
    </source>
</evidence>
<feature type="region of interest" description="Disordered" evidence="10">
    <location>
        <begin position="441"/>
        <end position="477"/>
    </location>
</feature>
<feature type="compositionally biased region" description="Basic and acidic residues" evidence="10">
    <location>
        <begin position="456"/>
        <end position="466"/>
    </location>
</feature>
<dbReference type="PROSITE" id="PS51710">
    <property type="entry name" value="G_OBG"/>
    <property type="match status" value="1"/>
</dbReference>
<feature type="binding site" evidence="9">
    <location>
        <begin position="282"/>
        <end position="285"/>
    </location>
    <ligand>
        <name>GTP</name>
        <dbReference type="ChEBI" id="CHEBI:37565"/>
    </ligand>
</feature>
<keyword evidence="7 9" id="KW-0460">Magnesium</keyword>
<dbReference type="HAMAP" id="MF_01454">
    <property type="entry name" value="GTPase_Obg"/>
    <property type="match status" value="1"/>
</dbReference>
<dbReference type="SUPFAM" id="SSF102741">
    <property type="entry name" value="Obg GTP-binding protein C-terminal domain"/>
    <property type="match status" value="1"/>
</dbReference>
<dbReference type="Pfam" id="PF01018">
    <property type="entry name" value="GTP1_OBG"/>
    <property type="match status" value="1"/>
</dbReference>
<evidence type="ECO:0000256" key="7">
    <source>
        <dbReference type="ARBA" id="ARBA00022842"/>
    </source>
</evidence>
<comment type="similarity">
    <text evidence="2 9">Belongs to the TRAFAC class OBG-HflX-like GTPase superfamily. OBG GTPase family.</text>
</comment>
<dbReference type="InterPro" id="IPR006073">
    <property type="entry name" value="GTP-bd"/>
</dbReference>
<evidence type="ECO:0000256" key="8">
    <source>
        <dbReference type="ARBA" id="ARBA00023134"/>
    </source>
</evidence>
<feature type="domain" description="OCT" evidence="12">
    <location>
        <begin position="348"/>
        <end position="429"/>
    </location>
</feature>
<dbReference type="PANTHER" id="PTHR11702">
    <property type="entry name" value="DEVELOPMENTALLY REGULATED GTP-BINDING PROTEIN-RELATED"/>
    <property type="match status" value="1"/>
</dbReference>
<dbReference type="Gene3D" id="3.40.50.300">
    <property type="entry name" value="P-loop containing nucleotide triphosphate hydrolases"/>
    <property type="match status" value="1"/>
</dbReference>
<comment type="function">
    <text evidence="9">An essential GTPase which binds GTP, GDP and possibly (p)ppGpp with moderate affinity, with high nucleotide exchange rates and a fairly low GTP hydrolysis rate. Plays a role in control of the cell cycle, stress response, ribosome biogenesis and in those bacteria that undergo differentiation, in morphogenesis control.</text>
</comment>
<dbReference type="SUPFAM" id="SSF82051">
    <property type="entry name" value="Obg GTP-binding protein N-terminal domain"/>
    <property type="match status" value="1"/>
</dbReference>
<keyword evidence="8 9" id="KW-0342">GTP-binding</keyword>
<dbReference type="Pfam" id="PF09269">
    <property type="entry name" value="DUF1967"/>
    <property type="match status" value="1"/>
</dbReference>
<dbReference type="Gene3D" id="3.30.300.350">
    <property type="entry name" value="GTP-binding protein OBG, C-terminal domain"/>
    <property type="match status" value="1"/>
</dbReference>
<gene>
    <name evidence="14" type="primary">obgE</name>
    <name evidence="9" type="synonym">obg</name>
    <name evidence="14" type="ORF">GCM10010246_22770</name>
</gene>
<feature type="binding site" evidence="9">
    <location>
        <begin position="191"/>
        <end position="195"/>
    </location>
    <ligand>
        <name>GTP</name>
        <dbReference type="ChEBI" id="CHEBI:37565"/>
    </ligand>
</feature>